<evidence type="ECO:0000313" key="2">
    <source>
        <dbReference type="Proteomes" id="UP001597601"/>
    </source>
</evidence>
<evidence type="ECO:0000313" key="1">
    <source>
        <dbReference type="EMBL" id="MFD2863993.1"/>
    </source>
</evidence>
<dbReference type="Proteomes" id="UP001597601">
    <property type="component" value="Unassembled WGS sequence"/>
</dbReference>
<name>A0ABW5XLL6_9SPHI</name>
<gene>
    <name evidence="1" type="ORF">ACFSYC_04765</name>
</gene>
<keyword evidence="2" id="KW-1185">Reference proteome</keyword>
<protein>
    <submittedName>
        <fullName evidence="1">Uncharacterized protein</fullName>
    </submittedName>
</protein>
<organism evidence="1 2">
    <name type="scientific">Mucilaginibacter antarcticus</name>
    <dbReference type="NCBI Taxonomy" id="1855725"/>
    <lineage>
        <taxon>Bacteria</taxon>
        <taxon>Pseudomonadati</taxon>
        <taxon>Bacteroidota</taxon>
        <taxon>Sphingobacteriia</taxon>
        <taxon>Sphingobacteriales</taxon>
        <taxon>Sphingobacteriaceae</taxon>
        <taxon>Mucilaginibacter</taxon>
    </lineage>
</organism>
<accession>A0ABW5XLL6</accession>
<sequence>MSLFLTAKSQNWQPGAFYDVKGTKSTGLISLYPGGKGPIKDEAFIGYKEDAKAQPMTLSASDLRSFVAGRDSFIVAAPQGWSKYRLDFVHVAVDAPIRLFAVIGGSNSGGGGGFKPGISIGAGAGTGGGFNGGGGFGGGMSGGISIPIGRNSGGSGGGGHSGRALYFYGVNTAEMKPVTDENFVDVMTEIMGDEPDVVEKIQTKKFGTKTISKLIEYYYQVAASH</sequence>
<dbReference type="RefSeq" id="WP_377124070.1">
    <property type="nucleotide sequence ID" value="NZ_JBHUON010000003.1"/>
</dbReference>
<dbReference type="EMBL" id="JBHUON010000003">
    <property type="protein sequence ID" value="MFD2863993.1"/>
    <property type="molecule type" value="Genomic_DNA"/>
</dbReference>
<comment type="caution">
    <text evidence="1">The sequence shown here is derived from an EMBL/GenBank/DDBJ whole genome shotgun (WGS) entry which is preliminary data.</text>
</comment>
<reference evidence="2" key="1">
    <citation type="journal article" date="2019" name="Int. J. Syst. Evol. Microbiol.">
        <title>The Global Catalogue of Microorganisms (GCM) 10K type strain sequencing project: providing services to taxonomists for standard genome sequencing and annotation.</title>
        <authorList>
            <consortium name="The Broad Institute Genomics Platform"/>
            <consortium name="The Broad Institute Genome Sequencing Center for Infectious Disease"/>
            <person name="Wu L."/>
            <person name="Ma J."/>
        </authorList>
    </citation>
    <scope>NUCLEOTIDE SEQUENCE [LARGE SCALE GENOMIC DNA]</scope>
    <source>
        <strain evidence="2">KCTC 52232</strain>
    </source>
</reference>
<proteinExistence type="predicted"/>